<gene>
    <name evidence="1" type="ordered locus">Psta_3439</name>
</gene>
<keyword evidence="2" id="KW-1185">Reference proteome</keyword>
<dbReference type="STRING" id="530564.Psta_3439"/>
<reference evidence="1 2" key="1">
    <citation type="journal article" date="2009" name="Stand. Genomic Sci.">
        <title>Complete genome sequence of Pirellula staleyi type strain (ATCC 27377).</title>
        <authorList>
            <person name="Clum A."/>
            <person name="Tindall B.J."/>
            <person name="Sikorski J."/>
            <person name="Ivanova N."/>
            <person name="Mavrommatis K."/>
            <person name="Lucas S."/>
            <person name="Glavina del Rio T."/>
            <person name="Nolan M."/>
            <person name="Chen F."/>
            <person name="Tice H."/>
            <person name="Pitluck S."/>
            <person name="Cheng J.F."/>
            <person name="Chertkov O."/>
            <person name="Brettin T."/>
            <person name="Han C."/>
            <person name="Detter J.C."/>
            <person name="Kuske C."/>
            <person name="Bruce D."/>
            <person name="Goodwin L."/>
            <person name="Ovchinikova G."/>
            <person name="Pati A."/>
            <person name="Mikhailova N."/>
            <person name="Chen A."/>
            <person name="Palaniappan K."/>
            <person name="Land M."/>
            <person name="Hauser L."/>
            <person name="Chang Y.J."/>
            <person name="Jeffries C.D."/>
            <person name="Chain P."/>
            <person name="Rohde M."/>
            <person name="Goker M."/>
            <person name="Bristow J."/>
            <person name="Eisen J.A."/>
            <person name="Markowitz V."/>
            <person name="Hugenholtz P."/>
            <person name="Kyrpides N.C."/>
            <person name="Klenk H.P."/>
            <person name="Lapidus A."/>
        </authorList>
    </citation>
    <scope>NUCLEOTIDE SEQUENCE [LARGE SCALE GENOMIC DNA]</scope>
    <source>
        <strain evidence="2">ATCC 27377 / DSM 6068 / ICPB 4128</strain>
    </source>
</reference>
<dbReference type="HOGENOM" id="CLU_2651302_0_0_0"/>
<accession>D2QY25</accession>
<dbReference type="AlphaFoldDB" id="D2QY25"/>
<dbReference type="EMBL" id="CP001848">
    <property type="protein sequence ID" value="ADB18102.1"/>
    <property type="molecule type" value="Genomic_DNA"/>
</dbReference>
<evidence type="ECO:0000313" key="2">
    <source>
        <dbReference type="Proteomes" id="UP000001887"/>
    </source>
</evidence>
<proteinExistence type="predicted"/>
<evidence type="ECO:0000313" key="1">
    <source>
        <dbReference type="EMBL" id="ADB18102.1"/>
    </source>
</evidence>
<protein>
    <submittedName>
        <fullName evidence="1">Uncharacterized protein</fullName>
    </submittedName>
</protein>
<dbReference type="KEGG" id="psl:Psta_3439"/>
<name>D2QY25_PIRSD</name>
<dbReference type="Proteomes" id="UP000001887">
    <property type="component" value="Chromosome"/>
</dbReference>
<sequence length="76" mass="9079">MTDPFELLKKFLGRELARLDNSHPRLIDRQAANQGKRAVLLKVLQLIEESEQREAKRRTREAAMRRRLLKEIERKL</sequence>
<organism evidence="1 2">
    <name type="scientific">Pirellula staleyi (strain ATCC 27377 / DSM 6068 / ICPB 4128)</name>
    <name type="common">Pirella staleyi</name>
    <dbReference type="NCBI Taxonomy" id="530564"/>
    <lineage>
        <taxon>Bacteria</taxon>
        <taxon>Pseudomonadati</taxon>
        <taxon>Planctomycetota</taxon>
        <taxon>Planctomycetia</taxon>
        <taxon>Pirellulales</taxon>
        <taxon>Pirellulaceae</taxon>
        <taxon>Pirellula</taxon>
    </lineage>
</organism>